<evidence type="ECO:0000256" key="2">
    <source>
        <dbReference type="ARBA" id="ARBA00023125"/>
    </source>
</evidence>
<dbReference type="Pfam" id="PF12833">
    <property type="entry name" value="HTH_18"/>
    <property type="match status" value="1"/>
</dbReference>
<dbReference type="SUPFAM" id="SSF46689">
    <property type="entry name" value="Homeodomain-like"/>
    <property type="match status" value="2"/>
</dbReference>
<comment type="caution">
    <text evidence="5">The sequence shown here is derived from an EMBL/GenBank/DDBJ whole genome shotgun (WGS) entry which is preliminary data.</text>
</comment>
<feature type="domain" description="HTH araC/xylS-type" evidence="4">
    <location>
        <begin position="180"/>
        <end position="279"/>
    </location>
</feature>
<name>A0ABW3I0L0_9FLAO</name>
<dbReference type="InterPro" id="IPR014710">
    <property type="entry name" value="RmlC-like_jellyroll"/>
</dbReference>
<dbReference type="Proteomes" id="UP001596997">
    <property type="component" value="Unassembled WGS sequence"/>
</dbReference>
<reference evidence="6" key="1">
    <citation type="journal article" date="2019" name="Int. J. Syst. Evol. Microbiol.">
        <title>The Global Catalogue of Microorganisms (GCM) 10K type strain sequencing project: providing services to taxonomists for standard genome sequencing and annotation.</title>
        <authorList>
            <consortium name="The Broad Institute Genomics Platform"/>
            <consortium name="The Broad Institute Genome Sequencing Center for Infectious Disease"/>
            <person name="Wu L."/>
            <person name="Ma J."/>
        </authorList>
    </citation>
    <scope>NUCLEOTIDE SEQUENCE [LARGE SCALE GENOMIC DNA]</scope>
    <source>
        <strain evidence="6">CCUG 62114</strain>
    </source>
</reference>
<dbReference type="PANTHER" id="PTHR43280:SF27">
    <property type="entry name" value="TRANSCRIPTIONAL REGULATOR MTLR"/>
    <property type="match status" value="1"/>
</dbReference>
<dbReference type="Pfam" id="PF07883">
    <property type="entry name" value="Cupin_2"/>
    <property type="match status" value="1"/>
</dbReference>
<dbReference type="InterPro" id="IPR011051">
    <property type="entry name" value="RmlC_Cupin_sf"/>
</dbReference>
<dbReference type="EMBL" id="JBHTJM010000005">
    <property type="protein sequence ID" value="MFD0963132.1"/>
    <property type="molecule type" value="Genomic_DNA"/>
</dbReference>
<evidence type="ECO:0000313" key="6">
    <source>
        <dbReference type="Proteomes" id="UP001596997"/>
    </source>
</evidence>
<dbReference type="PROSITE" id="PS01124">
    <property type="entry name" value="HTH_ARAC_FAMILY_2"/>
    <property type="match status" value="1"/>
</dbReference>
<keyword evidence="1" id="KW-0805">Transcription regulation</keyword>
<gene>
    <name evidence="5" type="ORF">ACFQ1O_03830</name>
</gene>
<keyword evidence="3" id="KW-0804">Transcription</keyword>
<dbReference type="SUPFAM" id="SSF51182">
    <property type="entry name" value="RmlC-like cupins"/>
    <property type="match status" value="1"/>
</dbReference>
<dbReference type="PROSITE" id="PS00041">
    <property type="entry name" value="HTH_ARAC_FAMILY_1"/>
    <property type="match status" value="1"/>
</dbReference>
<dbReference type="Gene3D" id="2.60.120.10">
    <property type="entry name" value="Jelly Rolls"/>
    <property type="match status" value="1"/>
</dbReference>
<organism evidence="5 6">
    <name type="scientific">Pseudofulvibacter geojedonensis</name>
    <dbReference type="NCBI Taxonomy" id="1123758"/>
    <lineage>
        <taxon>Bacteria</taxon>
        <taxon>Pseudomonadati</taxon>
        <taxon>Bacteroidota</taxon>
        <taxon>Flavobacteriia</taxon>
        <taxon>Flavobacteriales</taxon>
        <taxon>Flavobacteriaceae</taxon>
        <taxon>Pseudofulvibacter</taxon>
    </lineage>
</organism>
<dbReference type="RefSeq" id="WP_377713531.1">
    <property type="nucleotide sequence ID" value="NZ_JBHTJM010000005.1"/>
</dbReference>
<dbReference type="InterPro" id="IPR018060">
    <property type="entry name" value="HTH_AraC"/>
</dbReference>
<evidence type="ECO:0000313" key="5">
    <source>
        <dbReference type="EMBL" id="MFD0963132.1"/>
    </source>
</evidence>
<proteinExistence type="predicted"/>
<dbReference type="PANTHER" id="PTHR43280">
    <property type="entry name" value="ARAC-FAMILY TRANSCRIPTIONAL REGULATOR"/>
    <property type="match status" value="1"/>
</dbReference>
<dbReference type="InterPro" id="IPR013096">
    <property type="entry name" value="Cupin_2"/>
</dbReference>
<evidence type="ECO:0000256" key="1">
    <source>
        <dbReference type="ARBA" id="ARBA00023015"/>
    </source>
</evidence>
<keyword evidence="6" id="KW-1185">Reference proteome</keyword>
<protein>
    <submittedName>
        <fullName evidence="5">AraC family transcriptional regulator</fullName>
    </submittedName>
</protein>
<dbReference type="InterPro" id="IPR018062">
    <property type="entry name" value="HTH_AraC-typ_CS"/>
</dbReference>
<sequence length="286" mass="33061">MKVLPFKIPKSSTDTLIIEQDYGEVFYDKLHQHEEVQLSYILDGKGTFIVGDTIKEYKPNDVLVFGSHVPHVLKSDIDACDSSSMISIFFTLDSFGQDFFELQELKKTKQFIEKASLGIKLKNNQELLKDKFITLAKESNLKRFISFLEIIETLIVSEYETVSSFSKKKLYTDNEGRRMSAVFELALNQFQRDISLDEVAKVAAMSPNAFCRYFKQRTNKTFVQFLNEIRIENSCTLLARNNELSIAEIAYQCGFNNISNYNRKFKLIKKVTPNEFRKKMVTGSTY</sequence>
<dbReference type="Gene3D" id="1.10.10.60">
    <property type="entry name" value="Homeodomain-like"/>
    <property type="match status" value="2"/>
</dbReference>
<dbReference type="SMART" id="SM00342">
    <property type="entry name" value="HTH_ARAC"/>
    <property type="match status" value="1"/>
</dbReference>
<dbReference type="InterPro" id="IPR009057">
    <property type="entry name" value="Homeodomain-like_sf"/>
</dbReference>
<evidence type="ECO:0000256" key="3">
    <source>
        <dbReference type="ARBA" id="ARBA00023163"/>
    </source>
</evidence>
<evidence type="ECO:0000259" key="4">
    <source>
        <dbReference type="PROSITE" id="PS01124"/>
    </source>
</evidence>
<keyword evidence="2" id="KW-0238">DNA-binding</keyword>
<accession>A0ABW3I0L0</accession>